<dbReference type="RefSeq" id="WP_151175864.1">
    <property type="nucleotide sequence ID" value="NZ_CP042906.1"/>
</dbReference>
<keyword evidence="3" id="KW-0645">Protease</keyword>
<dbReference type="PROSITE" id="PS00143">
    <property type="entry name" value="INSULINASE"/>
    <property type="match status" value="1"/>
</dbReference>
<evidence type="ECO:0000256" key="4">
    <source>
        <dbReference type="RuleBase" id="RU004447"/>
    </source>
</evidence>
<evidence type="ECO:0000256" key="2">
    <source>
        <dbReference type="ARBA" id="ARBA00007261"/>
    </source>
</evidence>
<evidence type="ECO:0000259" key="5">
    <source>
        <dbReference type="Pfam" id="PF00675"/>
    </source>
</evidence>
<keyword evidence="3" id="KW-0482">Metalloprotease</keyword>
<dbReference type="InterPro" id="IPR007863">
    <property type="entry name" value="Peptidase_M16_C"/>
</dbReference>
<reference evidence="7 8" key="1">
    <citation type="submission" date="2019-08" db="EMBL/GenBank/DDBJ databases">
        <title>Hyperibacter terrae gen. nov., sp. nov. and Hyperibacter viscosus sp. nov., two new members in the family Rhodospirillaceae isolated from the rhizosphere of Hypericum perforatum.</title>
        <authorList>
            <person name="Noviana Z."/>
        </authorList>
    </citation>
    <scope>NUCLEOTIDE SEQUENCE [LARGE SCALE GENOMIC DNA]</scope>
    <source>
        <strain evidence="7 8">R5913</strain>
    </source>
</reference>
<evidence type="ECO:0000313" key="7">
    <source>
        <dbReference type="EMBL" id="QEX15411.1"/>
    </source>
</evidence>
<name>A0A5J6ME49_9PROT</name>
<dbReference type="AlphaFoldDB" id="A0A5J6ME49"/>
<dbReference type="InterPro" id="IPR001431">
    <property type="entry name" value="Pept_M16_Zn_BS"/>
</dbReference>
<organism evidence="7 8">
    <name type="scientific">Hypericibacter terrae</name>
    <dbReference type="NCBI Taxonomy" id="2602015"/>
    <lineage>
        <taxon>Bacteria</taxon>
        <taxon>Pseudomonadati</taxon>
        <taxon>Pseudomonadota</taxon>
        <taxon>Alphaproteobacteria</taxon>
        <taxon>Rhodospirillales</taxon>
        <taxon>Dongiaceae</taxon>
        <taxon>Hypericibacter</taxon>
    </lineage>
</organism>
<dbReference type="PANTHER" id="PTHR11851:SF49">
    <property type="entry name" value="MITOCHONDRIAL-PROCESSING PEPTIDASE SUBUNIT ALPHA"/>
    <property type="match status" value="1"/>
</dbReference>
<gene>
    <name evidence="7" type="ORF">FRZ44_06940</name>
</gene>
<dbReference type="OrthoDB" id="9811314at2"/>
<proteinExistence type="inferred from homology"/>
<accession>A0A5J6ME49</accession>
<dbReference type="EMBL" id="CP042906">
    <property type="protein sequence ID" value="QEX15411.1"/>
    <property type="molecule type" value="Genomic_DNA"/>
</dbReference>
<comment type="cofactor">
    <cofactor evidence="1">
        <name>Zn(2+)</name>
        <dbReference type="ChEBI" id="CHEBI:29105"/>
    </cofactor>
</comment>
<evidence type="ECO:0000256" key="3">
    <source>
        <dbReference type="ARBA" id="ARBA00023049"/>
    </source>
</evidence>
<dbReference type="Pfam" id="PF05193">
    <property type="entry name" value="Peptidase_M16_C"/>
    <property type="match status" value="1"/>
</dbReference>
<evidence type="ECO:0000256" key="1">
    <source>
        <dbReference type="ARBA" id="ARBA00001947"/>
    </source>
</evidence>
<keyword evidence="8" id="KW-1185">Reference proteome</keyword>
<feature type="domain" description="Peptidase M16 C-terminal" evidence="6">
    <location>
        <begin position="211"/>
        <end position="393"/>
    </location>
</feature>
<dbReference type="Gene3D" id="3.30.830.10">
    <property type="entry name" value="Metalloenzyme, LuxS/M16 peptidase-like"/>
    <property type="match status" value="2"/>
</dbReference>
<dbReference type="SUPFAM" id="SSF63411">
    <property type="entry name" value="LuxS/MPP-like metallohydrolase"/>
    <property type="match status" value="2"/>
</dbReference>
<dbReference type="InterPro" id="IPR011765">
    <property type="entry name" value="Pept_M16_N"/>
</dbReference>
<keyword evidence="3" id="KW-0378">Hydrolase</keyword>
<dbReference type="InterPro" id="IPR011249">
    <property type="entry name" value="Metalloenz_LuxS/M16"/>
</dbReference>
<dbReference type="GO" id="GO:0046872">
    <property type="term" value="F:metal ion binding"/>
    <property type="evidence" value="ECO:0007669"/>
    <property type="project" value="InterPro"/>
</dbReference>
<feature type="domain" description="Peptidase M16 N-terminal" evidence="5">
    <location>
        <begin position="58"/>
        <end position="201"/>
    </location>
</feature>
<dbReference type="GO" id="GO:0004222">
    <property type="term" value="F:metalloendopeptidase activity"/>
    <property type="evidence" value="ECO:0007669"/>
    <property type="project" value="InterPro"/>
</dbReference>
<protein>
    <submittedName>
        <fullName evidence="7">Peptidase M16</fullName>
    </submittedName>
</protein>
<evidence type="ECO:0000259" key="6">
    <source>
        <dbReference type="Pfam" id="PF05193"/>
    </source>
</evidence>
<dbReference type="Pfam" id="PF00675">
    <property type="entry name" value="Peptidase_M16"/>
    <property type="match status" value="1"/>
</dbReference>
<dbReference type="GO" id="GO:0006508">
    <property type="term" value="P:proteolysis"/>
    <property type="evidence" value="ECO:0007669"/>
    <property type="project" value="InterPro"/>
</dbReference>
<dbReference type="PANTHER" id="PTHR11851">
    <property type="entry name" value="METALLOPROTEASE"/>
    <property type="match status" value="1"/>
</dbReference>
<sequence length="481" mass="51885">MSNRPDHEARLRGVRRRACCAIFGLLLLAGLLAGLASPSQAKVFSPETFTLENGLQVVVITSRRAPVVTQMVFYKVGGADETPGKSGLAHFLEHLMFRGTKTYGAGQFSTIVARLGGNENAFTTADYTAYHQSVAIEALPKVMELEADRMANLVLDKKTVDTERDVILEERRMRIDNNPGAQLSEMLNAVLYLNHPYRVPVIGWEQEMEGLNADDVQDFYGHWYAPNNAILVLSGDISAAEAKPLVEKYYGPVARRDVPVRHRPTEPQQFAPRRVTLESASVQQPSWVRTYQAPNYAGPKQDQAYALEVLAQILSGDSNARLYRHLVVEQKLAAGVWSNYDGDRVDLGSFTFAATPNPGGKLDAIEAAIDREIADLLANGVTDEEVARAKASLVDGAVKARDSLMGPAKALGSALAIGLKVDDIENWPDRIAAVTRAQIEAAAKSVLDINQSATGLLIPAPGAAASAPAGAPPVPLEGVTP</sequence>
<dbReference type="Proteomes" id="UP000326202">
    <property type="component" value="Chromosome"/>
</dbReference>
<comment type="similarity">
    <text evidence="2 4">Belongs to the peptidase M16 family.</text>
</comment>
<evidence type="ECO:0000313" key="8">
    <source>
        <dbReference type="Proteomes" id="UP000326202"/>
    </source>
</evidence>
<dbReference type="InterPro" id="IPR050361">
    <property type="entry name" value="MPP/UQCRC_Complex"/>
</dbReference>
<dbReference type="KEGG" id="htq:FRZ44_06940"/>